<accession>A0A3A9K8H6</accession>
<dbReference type="GO" id="GO:0003676">
    <property type="term" value="F:nucleic acid binding"/>
    <property type="evidence" value="ECO:0007669"/>
    <property type="project" value="InterPro"/>
</dbReference>
<dbReference type="InterPro" id="IPR012337">
    <property type="entry name" value="RNaseH-like_sf"/>
</dbReference>
<dbReference type="EMBL" id="PDOE01000001">
    <property type="protein sequence ID" value="RKL68817.1"/>
    <property type="molecule type" value="Genomic_DNA"/>
</dbReference>
<comment type="caution">
    <text evidence="2">The sequence shown here is derived from an EMBL/GenBank/DDBJ whole genome shotgun (WGS) entry which is preliminary data.</text>
</comment>
<protein>
    <recommendedName>
        <fullName evidence="1">RNase H type-1 domain-containing protein</fullName>
    </recommendedName>
</protein>
<dbReference type="SUPFAM" id="SSF53098">
    <property type="entry name" value="Ribonuclease H-like"/>
    <property type="match status" value="1"/>
</dbReference>
<dbReference type="PANTHER" id="PTHR46387:SF2">
    <property type="entry name" value="RIBONUCLEASE HI"/>
    <property type="match status" value="1"/>
</dbReference>
<dbReference type="CDD" id="cd09279">
    <property type="entry name" value="RNase_HI_like"/>
    <property type="match status" value="1"/>
</dbReference>
<evidence type="ECO:0000313" key="2">
    <source>
        <dbReference type="EMBL" id="RKL68817.1"/>
    </source>
</evidence>
<dbReference type="Pfam" id="PF13456">
    <property type="entry name" value="RVT_3"/>
    <property type="match status" value="1"/>
</dbReference>
<reference evidence="2 3" key="1">
    <citation type="submission" date="2017-10" db="EMBL/GenBank/DDBJ databases">
        <title>Bacillus sp. nov., a halophilic bacterium isolated from a Keqin Lake.</title>
        <authorList>
            <person name="Wang H."/>
        </authorList>
    </citation>
    <scope>NUCLEOTIDE SEQUENCE [LARGE SCALE GENOMIC DNA]</scope>
    <source>
        <strain evidence="2 3">KCTC 13187</strain>
    </source>
</reference>
<evidence type="ECO:0000259" key="1">
    <source>
        <dbReference type="PROSITE" id="PS50879"/>
    </source>
</evidence>
<dbReference type="AlphaFoldDB" id="A0A3A9K8H6"/>
<dbReference type="PROSITE" id="PS50879">
    <property type="entry name" value="RNASE_H_1"/>
    <property type="match status" value="1"/>
</dbReference>
<dbReference type="OrthoDB" id="2680098at2"/>
<dbReference type="NCBIfam" id="NF005822">
    <property type="entry name" value="PRK07708.1"/>
    <property type="match status" value="1"/>
</dbReference>
<dbReference type="Gene3D" id="3.30.420.10">
    <property type="entry name" value="Ribonuclease H-like superfamily/Ribonuclease H"/>
    <property type="match status" value="1"/>
</dbReference>
<organism evidence="2 3">
    <name type="scientific">Salipaludibacillus neizhouensis</name>
    <dbReference type="NCBI Taxonomy" id="885475"/>
    <lineage>
        <taxon>Bacteria</taxon>
        <taxon>Bacillati</taxon>
        <taxon>Bacillota</taxon>
        <taxon>Bacilli</taxon>
        <taxon>Bacillales</taxon>
        <taxon>Bacillaceae</taxon>
    </lineage>
</organism>
<name>A0A3A9K8H6_9BACI</name>
<keyword evidence="3" id="KW-1185">Reference proteome</keyword>
<dbReference type="InterPro" id="IPR036397">
    <property type="entry name" value="RNaseH_sf"/>
</dbReference>
<gene>
    <name evidence="2" type="ORF">CR203_01870</name>
</gene>
<dbReference type="GO" id="GO:0004523">
    <property type="term" value="F:RNA-DNA hybrid ribonuclease activity"/>
    <property type="evidence" value="ECO:0007669"/>
    <property type="project" value="InterPro"/>
</dbReference>
<evidence type="ECO:0000313" key="3">
    <source>
        <dbReference type="Proteomes" id="UP000281498"/>
    </source>
</evidence>
<dbReference type="PANTHER" id="PTHR46387">
    <property type="entry name" value="POLYNUCLEOTIDYL TRANSFERASE, RIBONUCLEASE H-LIKE SUPERFAMILY PROTEIN"/>
    <property type="match status" value="1"/>
</dbReference>
<dbReference type="InterPro" id="IPR002156">
    <property type="entry name" value="RNaseH_domain"/>
</dbReference>
<sequence>MNVRFELTYKTPKGLETSFSSEEMRAGKAILIAEDLERTGRIQHLTFVDSQDTTWSLKELKKFMEEIQTEPHNVTVYFDGGFERDTRKSGVGCAIYFEQNGKSFRLRKNALILELETNNEAEYAALHLALQELELLGVHHLPVQFIGDSQVVINQLNGEWACTEEVLNNWADRIEAKFKQLGIRPEYESISRKQNREADHLASQALKNIDIRSKIEIEFEEPK</sequence>
<dbReference type="Proteomes" id="UP000281498">
    <property type="component" value="Unassembled WGS sequence"/>
</dbReference>
<dbReference type="RefSeq" id="WP_110936543.1">
    <property type="nucleotide sequence ID" value="NZ_KZ614146.1"/>
</dbReference>
<feature type="domain" description="RNase H type-1" evidence="1">
    <location>
        <begin position="70"/>
        <end position="207"/>
    </location>
</feature>
<proteinExistence type="predicted"/>